<dbReference type="AlphaFoldDB" id="A0A413ITY4"/>
<reference evidence="1 2" key="1">
    <citation type="submission" date="2018-08" db="EMBL/GenBank/DDBJ databases">
        <title>A genome reference for cultivated species of the human gut microbiota.</title>
        <authorList>
            <person name="Zou Y."/>
            <person name="Xue W."/>
            <person name="Luo G."/>
        </authorList>
    </citation>
    <scope>NUCLEOTIDE SEQUENCE [LARGE SCALE GENOMIC DNA]</scope>
    <source>
        <strain evidence="1 2">OF02-7</strain>
    </source>
</reference>
<gene>
    <name evidence="1" type="ORF">DXA50_00515</name>
</gene>
<evidence type="ECO:0000313" key="1">
    <source>
        <dbReference type="EMBL" id="RGY21372.1"/>
    </source>
</evidence>
<comment type="caution">
    <text evidence="1">The sequence shown here is derived from an EMBL/GenBank/DDBJ whole genome shotgun (WGS) entry which is preliminary data.</text>
</comment>
<dbReference type="OrthoDB" id="1098210at2"/>
<protein>
    <submittedName>
        <fullName evidence="1">Uncharacterized protein</fullName>
    </submittedName>
</protein>
<evidence type="ECO:0000313" key="2">
    <source>
        <dbReference type="Proteomes" id="UP000286063"/>
    </source>
</evidence>
<accession>A0A413ITY4</accession>
<dbReference type="EMBL" id="QSCR01000001">
    <property type="protein sequence ID" value="RGY21372.1"/>
    <property type="molecule type" value="Genomic_DNA"/>
</dbReference>
<dbReference type="RefSeq" id="WP_117774515.1">
    <property type="nucleotide sequence ID" value="NZ_QSCR01000001.1"/>
</dbReference>
<sequence length="170" mass="19907">MLINEEYFKGEIVISNLNSVGNGISSQIASSNLELLLFFIDKYEKRFLVSLLGRDRADEFYKEIEKGELSGKWLDLKNRLVDETLKMSPIANYVYYWYRRCNVSVTTDIGEMETDSDNSVRVSPALKMCRAWNEMVDWVIDIQKWMKSTGSFNYRNIDVNLLKRINTFNL</sequence>
<organism evidence="1 2">
    <name type="scientific">Butyricimonas virosa</name>
    <dbReference type="NCBI Taxonomy" id="544645"/>
    <lineage>
        <taxon>Bacteria</taxon>
        <taxon>Pseudomonadati</taxon>
        <taxon>Bacteroidota</taxon>
        <taxon>Bacteroidia</taxon>
        <taxon>Bacteroidales</taxon>
        <taxon>Odoribacteraceae</taxon>
        <taxon>Butyricimonas</taxon>
    </lineage>
</organism>
<name>A0A413ITY4_9BACT</name>
<proteinExistence type="predicted"/>
<dbReference type="Proteomes" id="UP000286063">
    <property type="component" value="Unassembled WGS sequence"/>
</dbReference>